<evidence type="ECO:0000313" key="2">
    <source>
        <dbReference type="Proteomes" id="UP000078287"/>
    </source>
</evidence>
<sequence>MTTSVEQVLQAAQQLSPVDQLIVIQALSQSLMRHYRTLAAAPALPPSVRRTAPVQDLATLAADFWPEDETADAVIAYLAQQRHADRSDPMDERW</sequence>
<gene>
    <name evidence="1" type="ORF">A6A03_09435</name>
</gene>
<reference evidence="1 2" key="1">
    <citation type="submission" date="2016-04" db="EMBL/GenBank/DDBJ databases">
        <title>Chloroflexus islandicus sp. nov., a thermophilic filamentous anoxygenic phototrophic bacterium from geyser Strokkur (Iceland).</title>
        <authorList>
            <person name="Gaisin V.A."/>
            <person name="Kalashnikov A.M."/>
            <person name="Sukhacheva M.V."/>
            <person name="Grouzdev D.S."/>
            <person name="Ivanov T.M."/>
            <person name="Kuznetsov B."/>
            <person name="Gorlenko V.M."/>
        </authorList>
    </citation>
    <scope>NUCLEOTIDE SEQUENCE [LARGE SCALE GENOMIC DNA]</scope>
    <source>
        <strain evidence="2">isl-2</strain>
    </source>
</reference>
<proteinExistence type="predicted"/>
<dbReference type="AlphaFoldDB" id="A0A178MG23"/>
<organism evidence="1 2">
    <name type="scientific">Chloroflexus islandicus</name>
    <dbReference type="NCBI Taxonomy" id="1707952"/>
    <lineage>
        <taxon>Bacteria</taxon>
        <taxon>Bacillati</taxon>
        <taxon>Chloroflexota</taxon>
        <taxon>Chloroflexia</taxon>
        <taxon>Chloroflexales</taxon>
        <taxon>Chloroflexineae</taxon>
        <taxon>Chloroflexaceae</taxon>
        <taxon>Chloroflexus</taxon>
    </lineage>
</organism>
<accession>A0A178MG23</accession>
<evidence type="ECO:0000313" key="1">
    <source>
        <dbReference type="EMBL" id="OAN47660.1"/>
    </source>
</evidence>
<dbReference type="Proteomes" id="UP000078287">
    <property type="component" value="Unassembled WGS sequence"/>
</dbReference>
<name>A0A178MG23_9CHLR</name>
<dbReference type="RefSeq" id="WP_066783507.1">
    <property type="nucleotide sequence ID" value="NZ_LWQS01000035.1"/>
</dbReference>
<dbReference type="OrthoDB" id="165085at2"/>
<comment type="caution">
    <text evidence="1">The sequence shown here is derived from an EMBL/GenBank/DDBJ whole genome shotgun (WGS) entry which is preliminary data.</text>
</comment>
<keyword evidence="2" id="KW-1185">Reference proteome</keyword>
<dbReference type="EMBL" id="LWQS01000035">
    <property type="protein sequence ID" value="OAN47660.1"/>
    <property type="molecule type" value="Genomic_DNA"/>
</dbReference>
<protein>
    <submittedName>
        <fullName evidence="1">Uncharacterized protein</fullName>
    </submittedName>
</protein>